<sequence length="416" mass="45761">MAFFTTPRYLAVTACLGFLNFALHASVFELLLTSRLRWKFPALFGKPKWISNITGTPTVMDDVSVAAIGPFPELNDFNALSAAGQLPMVLQGTPPKCRYWSIQVFLKGGGETVKADTIVCDREFDLDENGEYTLTVGPDKPASGQWIDSGSCKVAKLYGIRCFMMKNGSGWRAPRVYNKDGKEVEFENCDRVAGGVANNLQSCDTGPIGRISKLVRLNAYLLLGADLYSRATKADVGNFNFAVLMGAGMAKWLRGALMRKLEKKYKKMILVDRGLTPNVDVVLPGAKASLAGSARHAYFSMCYDATKGDVKVSGLMNYTKKGTDQWRYCSVTCYDFQSLPMAGYFDDESMNEKESGKEAGKRKFEVILTTKPTRKLGLNEIDVSKCPLGACVVRLVYPEEGVLEEACVKPTIEFLG</sequence>
<evidence type="ECO:0000313" key="2">
    <source>
        <dbReference type="Proteomes" id="UP001165060"/>
    </source>
</evidence>
<proteinExistence type="predicted"/>
<reference evidence="1 2" key="1">
    <citation type="journal article" date="2023" name="Commun. Biol.">
        <title>Genome analysis of Parmales, the sister group of diatoms, reveals the evolutionary specialization of diatoms from phago-mixotrophs to photoautotrophs.</title>
        <authorList>
            <person name="Ban H."/>
            <person name="Sato S."/>
            <person name="Yoshikawa S."/>
            <person name="Yamada K."/>
            <person name="Nakamura Y."/>
            <person name="Ichinomiya M."/>
            <person name="Sato N."/>
            <person name="Blanc-Mathieu R."/>
            <person name="Endo H."/>
            <person name="Kuwata A."/>
            <person name="Ogata H."/>
        </authorList>
    </citation>
    <scope>NUCLEOTIDE SEQUENCE [LARGE SCALE GENOMIC DNA]</scope>
</reference>
<organism evidence="1 2">
    <name type="scientific">Tetraparma gracilis</name>
    <dbReference type="NCBI Taxonomy" id="2962635"/>
    <lineage>
        <taxon>Eukaryota</taxon>
        <taxon>Sar</taxon>
        <taxon>Stramenopiles</taxon>
        <taxon>Ochrophyta</taxon>
        <taxon>Bolidophyceae</taxon>
        <taxon>Parmales</taxon>
        <taxon>Triparmaceae</taxon>
        <taxon>Tetraparma</taxon>
    </lineage>
</organism>
<dbReference type="Proteomes" id="UP001165060">
    <property type="component" value="Unassembled WGS sequence"/>
</dbReference>
<dbReference type="EMBL" id="BRYB01004390">
    <property type="protein sequence ID" value="GMI30219.1"/>
    <property type="molecule type" value="Genomic_DNA"/>
</dbReference>
<keyword evidence="2" id="KW-1185">Reference proteome</keyword>
<comment type="caution">
    <text evidence="1">The sequence shown here is derived from an EMBL/GenBank/DDBJ whole genome shotgun (WGS) entry which is preliminary data.</text>
</comment>
<evidence type="ECO:0000313" key="1">
    <source>
        <dbReference type="EMBL" id="GMI30219.1"/>
    </source>
</evidence>
<protein>
    <submittedName>
        <fullName evidence="1">Uncharacterized protein</fullName>
    </submittedName>
</protein>
<accession>A0ABQ6MQJ8</accession>
<name>A0ABQ6MQJ8_9STRA</name>
<gene>
    <name evidence="1" type="ORF">TeGR_g11143</name>
</gene>